<dbReference type="Pfam" id="PF00355">
    <property type="entry name" value="Rieske"/>
    <property type="match status" value="1"/>
</dbReference>
<dbReference type="InterPro" id="IPR036922">
    <property type="entry name" value="Rieske_2Fe-2S_sf"/>
</dbReference>
<keyword evidence="1" id="KW-0001">2Fe-2S</keyword>
<dbReference type="Gene3D" id="3.50.50.60">
    <property type="entry name" value="FAD/NAD(P)-binding domain"/>
    <property type="match status" value="1"/>
</dbReference>
<evidence type="ECO:0000256" key="3">
    <source>
        <dbReference type="ARBA" id="ARBA00023004"/>
    </source>
</evidence>
<dbReference type="SUPFAM" id="SSF51905">
    <property type="entry name" value="FAD/NAD(P)-binding domain"/>
    <property type="match status" value="1"/>
</dbReference>
<reference evidence="7" key="1">
    <citation type="submission" date="2023-06" db="EMBL/GenBank/DDBJ databases">
        <title>A Treasure from Seagulls: Isolation and Description of Aciduricobacillus qingdaonensis gen. nov., sp. nov., a Rare Obligately Uric Acid-utilizing Member in the Family Bacillaceae.</title>
        <authorList>
            <person name="Liu W."/>
            <person name="Wang B."/>
        </authorList>
    </citation>
    <scope>NUCLEOTIDE SEQUENCE</scope>
    <source>
        <strain evidence="7">44XB</strain>
    </source>
</reference>
<evidence type="ECO:0000256" key="2">
    <source>
        <dbReference type="ARBA" id="ARBA00022723"/>
    </source>
</evidence>
<keyword evidence="5" id="KW-1015">Disulfide bond</keyword>
<keyword evidence="4" id="KW-0411">Iron-sulfur</keyword>
<gene>
    <name evidence="7" type="ORF">QR721_06785</name>
</gene>
<sequence length="495" mass="55025">MSTRHESIWNGTVEQPSFKPLKEDIEADIVVAGGGIAGITTAFLLSQEGKNVVLLEARTLLSGTSGYTTAKLSAQHYLIYAKLIELYGENIAKLYYEANCNAISSIESWAEARGIDCDFLREDSYVFTKQQEMKSSLEKEAEAYKKLCIDGDVIEGSPAFSDAVASPVMRNQAMFHPGKWLKGLIHEMENAGVRIFENTSLEDVEKTDDKIVCKTGTEHNITCSDLVIATHFPVYAENKFYVNNMSAESSVAMAFKTDKQLPTGMYITAEMPKWTMRNVKVGEESYILVGGESHPTGDGMSEEERYNRTALYAEEHLGLTKPAFRWSTRDYFSPDHIPLVGHLHEDTDHIYVLTGFSKWGLSNSTAGAQIIKDLIMGNDNPYIALYSPQREREEWTASSGENEAVKTYGANKTIENLKNNQAAVIKKDDKDIGVFKDENGELHYIDLSCTHMGCGVKWNDGDLTWDCPCHASRFSATGEVIGGPATEPLEKIDHL</sequence>
<dbReference type="Gene3D" id="3.30.9.10">
    <property type="entry name" value="D-Amino Acid Oxidase, subunit A, domain 2"/>
    <property type="match status" value="1"/>
</dbReference>
<keyword evidence="3" id="KW-0408">Iron</keyword>
<dbReference type="InterPro" id="IPR005805">
    <property type="entry name" value="Rieske_Fe-S_prot_C"/>
</dbReference>
<dbReference type="PRINTS" id="PR00162">
    <property type="entry name" value="RIESKE"/>
</dbReference>
<dbReference type="InterPro" id="IPR017941">
    <property type="entry name" value="Rieske_2Fe-2S"/>
</dbReference>
<proteinExistence type="predicted"/>
<dbReference type="InterPro" id="IPR036188">
    <property type="entry name" value="FAD/NAD-bd_sf"/>
</dbReference>
<dbReference type="InterPro" id="IPR006076">
    <property type="entry name" value="FAD-dep_OxRdtase"/>
</dbReference>
<dbReference type="Gene3D" id="2.102.10.10">
    <property type="entry name" value="Rieske [2Fe-2S] iron-sulphur domain"/>
    <property type="match status" value="1"/>
</dbReference>
<dbReference type="RefSeq" id="WP_348029688.1">
    <property type="nucleotide sequence ID" value="NZ_CP129113.1"/>
</dbReference>
<evidence type="ECO:0000259" key="6">
    <source>
        <dbReference type="PROSITE" id="PS51296"/>
    </source>
</evidence>
<keyword evidence="8" id="KW-1185">Reference proteome</keyword>
<keyword evidence="2" id="KW-0479">Metal-binding</keyword>
<evidence type="ECO:0000313" key="8">
    <source>
        <dbReference type="Proteomes" id="UP001180087"/>
    </source>
</evidence>
<evidence type="ECO:0000256" key="1">
    <source>
        <dbReference type="ARBA" id="ARBA00022714"/>
    </source>
</evidence>
<dbReference type="Proteomes" id="UP001180087">
    <property type="component" value="Chromosome"/>
</dbReference>
<dbReference type="EMBL" id="CP129113">
    <property type="protein sequence ID" value="WLV25898.1"/>
    <property type="molecule type" value="Genomic_DNA"/>
</dbReference>
<evidence type="ECO:0000256" key="5">
    <source>
        <dbReference type="ARBA" id="ARBA00023157"/>
    </source>
</evidence>
<evidence type="ECO:0000256" key="4">
    <source>
        <dbReference type="ARBA" id="ARBA00023014"/>
    </source>
</evidence>
<feature type="domain" description="Rieske" evidence="6">
    <location>
        <begin position="409"/>
        <end position="495"/>
    </location>
</feature>
<dbReference type="Pfam" id="PF01266">
    <property type="entry name" value="DAO"/>
    <property type="match status" value="1"/>
</dbReference>
<dbReference type="PROSITE" id="PS51296">
    <property type="entry name" value="RIESKE"/>
    <property type="match status" value="1"/>
</dbReference>
<organism evidence="7 8">
    <name type="scientific">Aciduricibacillus chroicocephali</name>
    <dbReference type="NCBI Taxonomy" id="3054939"/>
    <lineage>
        <taxon>Bacteria</taxon>
        <taxon>Bacillati</taxon>
        <taxon>Bacillota</taxon>
        <taxon>Bacilli</taxon>
        <taxon>Bacillales</taxon>
        <taxon>Bacillaceae</taxon>
        <taxon>Aciduricibacillus</taxon>
    </lineage>
</organism>
<dbReference type="PANTHER" id="PTHR13847">
    <property type="entry name" value="SARCOSINE DEHYDROGENASE-RELATED"/>
    <property type="match status" value="1"/>
</dbReference>
<dbReference type="SUPFAM" id="SSF50022">
    <property type="entry name" value="ISP domain"/>
    <property type="match status" value="1"/>
</dbReference>
<dbReference type="PANTHER" id="PTHR13847:SF274">
    <property type="entry name" value="RIESKE 2FE-2S IRON-SULFUR PROTEIN YHFW-RELATED"/>
    <property type="match status" value="1"/>
</dbReference>
<evidence type="ECO:0000313" key="7">
    <source>
        <dbReference type="EMBL" id="WLV25898.1"/>
    </source>
</evidence>
<protein>
    <submittedName>
        <fullName evidence="7">FAD-dependent oxidoreductase</fullName>
    </submittedName>
</protein>
<accession>A0ABY9KYQ2</accession>
<name>A0ABY9KYQ2_9BACI</name>